<evidence type="ECO:0000256" key="4">
    <source>
        <dbReference type="ARBA" id="ARBA00022729"/>
    </source>
</evidence>
<evidence type="ECO:0008006" key="8">
    <source>
        <dbReference type="Google" id="ProtNLM"/>
    </source>
</evidence>
<feature type="chain" id="PRO_5019741763" description="Odorant-binding protein 56a" evidence="5">
    <location>
        <begin position="20"/>
        <end position="138"/>
    </location>
</feature>
<name>A0A484AYA6_DRONA</name>
<accession>A0A484AYA6</accession>
<dbReference type="Proteomes" id="UP000295192">
    <property type="component" value="Unassembled WGS sequence"/>
</dbReference>
<dbReference type="Pfam" id="PF01395">
    <property type="entry name" value="PBP_GOBP"/>
    <property type="match status" value="1"/>
</dbReference>
<evidence type="ECO:0000256" key="3">
    <source>
        <dbReference type="ARBA" id="ARBA00022525"/>
    </source>
</evidence>
<dbReference type="GO" id="GO:0005549">
    <property type="term" value="F:odorant binding"/>
    <property type="evidence" value="ECO:0007669"/>
    <property type="project" value="InterPro"/>
</dbReference>
<evidence type="ECO:0000256" key="1">
    <source>
        <dbReference type="ARBA" id="ARBA00004613"/>
    </source>
</evidence>
<evidence type="ECO:0000313" key="7">
    <source>
        <dbReference type="Proteomes" id="UP000295192"/>
    </source>
</evidence>
<dbReference type="PANTHER" id="PTHR11857">
    <property type="entry name" value="ODORANT BINDING PROTEIN-RELATED"/>
    <property type="match status" value="1"/>
</dbReference>
<feature type="signal peptide" evidence="5">
    <location>
        <begin position="1"/>
        <end position="19"/>
    </location>
</feature>
<keyword evidence="7" id="KW-1185">Reference proteome</keyword>
<dbReference type="SMART" id="SM00708">
    <property type="entry name" value="PhBP"/>
    <property type="match status" value="1"/>
</dbReference>
<dbReference type="GO" id="GO:0005615">
    <property type="term" value="C:extracellular space"/>
    <property type="evidence" value="ECO:0007669"/>
    <property type="project" value="TreeGrafter"/>
</dbReference>
<dbReference type="InterPro" id="IPR006170">
    <property type="entry name" value="PBP/GOBP"/>
</dbReference>
<dbReference type="AlphaFoldDB" id="A0A484AYA6"/>
<protein>
    <recommendedName>
        <fullName evidence="8">Odorant-binding protein 56a</fullName>
    </recommendedName>
</protein>
<evidence type="ECO:0000313" key="6">
    <source>
        <dbReference type="EMBL" id="TDG41403.1"/>
    </source>
</evidence>
<comment type="caution">
    <text evidence="6">The sequence shown here is derived from an EMBL/GenBank/DDBJ whole genome shotgun (WGS) entry which is preliminary data.</text>
</comment>
<dbReference type="KEGG" id="dnv:108654676"/>
<reference evidence="6 7" key="1">
    <citation type="journal article" date="2019" name="J. Hered.">
        <title>An Improved Genome Assembly for Drosophila navojoa, the Basal Species in the mojavensis Cluster.</title>
        <authorList>
            <person name="Vanderlinde T."/>
            <person name="Dupim E.G."/>
            <person name="Nazario-Yepiz N.O."/>
            <person name="Carvalho A.B."/>
        </authorList>
    </citation>
    <scope>NUCLEOTIDE SEQUENCE [LARGE SCALE GENOMIC DNA]</scope>
    <source>
        <strain evidence="6">Navoj_Jal97</strain>
        <tissue evidence="6">Whole organism</tissue>
    </source>
</reference>
<dbReference type="OMA" id="NIKCFAN"/>
<keyword evidence="4 5" id="KW-0732">Signal</keyword>
<dbReference type="GO" id="GO:0007608">
    <property type="term" value="P:sensory perception of smell"/>
    <property type="evidence" value="ECO:0007669"/>
    <property type="project" value="TreeGrafter"/>
</dbReference>
<dbReference type="FunFam" id="1.10.238.20:FF:000001">
    <property type="entry name" value="General odorant-binding protein lush"/>
    <property type="match status" value="1"/>
</dbReference>
<comment type="similarity">
    <text evidence="2">Belongs to the PBP/GOBP family.</text>
</comment>
<evidence type="ECO:0000256" key="5">
    <source>
        <dbReference type="SAM" id="SignalP"/>
    </source>
</evidence>
<comment type="subcellular location">
    <subcellularLocation>
        <location evidence="1">Secreted</location>
    </subcellularLocation>
</comment>
<sequence>MNPIFVIALTAFFVAVAVATPVELTDEQKKLIKQHVAQCTEEVNLTEEEIAKVKAKDFTNPSENIKCFANCFYEKTGTLKDGVVQEEVVLKKLGAIIGEEKTRQALTKCSGIKGENKCDTASKLYECFESFKSAEIKA</sequence>
<proteinExistence type="inferred from homology"/>
<dbReference type="PANTHER" id="PTHR11857:SF43">
    <property type="entry name" value="GEO07291P1-RELATED"/>
    <property type="match status" value="1"/>
</dbReference>
<evidence type="ECO:0000256" key="2">
    <source>
        <dbReference type="ARBA" id="ARBA00008098"/>
    </source>
</evidence>
<dbReference type="EMBL" id="LSRL02000358">
    <property type="protein sequence ID" value="TDG41403.1"/>
    <property type="molecule type" value="Genomic_DNA"/>
</dbReference>
<organism evidence="6 7">
    <name type="scientific">Drosophila navojoa</name>
    <name type="common">Fruit fly</name>
    <dbReference type="NCBI Taxonomy" id="7232"/>
    <lineage>
        <taxon>Eukaryota</taxon>
        <taxon>Metazoa</taxon>
        <taxon>Ecdysozoa</taxon>
        <taxon>Arthropoda</taxon>
        <taxon>Hexapoda</taxon>
        <taxon>Insecta</taxon>
        <taxon>Pterygota</taxon>
        <taxon>Neoptera</taxon>
        <taxon>Endopterygota</taxon>
        <taxon>Diptera</taxon>
        <taxon>Brachycera</taxon>
        <taxon>Muscomorpha</taxon>
        <taxon>Ephydroidea</taxon>
        <taxon>Drosophilidae</taxon>
        <taxon>Drosophila</taxon>
    </lineage>
</organism>
<dbReference type="SUPFAM" id="SSF47565">
    <property type="entry name" value="Insect pheromone/odorant-binding proteins"/>
    <property type="match status" value="1"/>
</dbReference>
<dbReference type="InterPro" id="IPR036728">
    <property type="entry name" value="PBP_GOBP_sf"/>
</dbReference>
<dbReference type="CDD" id="cd23992">
    <property type="entry name" value="PBP_GOBP"/>
    <property type="match status" value="1"/>
</dbReference>
<dbReference type="Gene3D" id="1.10.238.20">
    <property type="entry name" value="Pheromone/general odorant binding protein domain"/>
    <property type="match status" value="1"/>
</dbReference>
<dbReference type="OrthoDB" id="7665616at2759"/>
<keyword evidence="3" id="KW-0964">Secreted</keyword>
<gene>
    <name evidence="6" type="ORF">AWZ03_012175</name>
</gene>